<dbReference type="PANTHER" id="PTHR21338">
    <property type="entry name" value="MITOCHONDRIAL RIBOSOMAL PROTEIN L41"/>
    <property type="match status" value="1"/>
</dbReference>
<evidence type="ECO:0008006" key="10">
    <source>
        <dbReference type="Google" id="ProtNLM"/>
    </source>
</evidence>
<evidence type="ECO:0000313" key="8">
    <source>
        <dbReference type="EMBL" id="KAF6030413.1"/>
    </source>
</evidence>
<dbReference type="Proteomes" id="UP000593567">
    <property type="component" value="Unassembled WGS sequence"/>
</dbReference>
<dbReference type="GO" id="GO:0003735">
    <property type="term" value="F:structural constituent of ribosome"/>
    <property type="evidence" value="ECO:0007669"/>
    <property type="project" value="InterPro"/>
</dbReference>
<keyword evidence="9" id="KW-1185">Reference proteome</keyword>
<evidence type="ECO:0000256" key="2">
    <source>
        <dbReference type="ARBA" id="ARBA00010152"/>
    </source>
</evidence>
<dbReference type="GO" id="GO:0005762">
    <property type="term" value="C:mitochondrial large ribosomal subunit"/>
    <property type="evidence" value="ECO:0007669"/>
    <property type="project" value="InterPro"/>
</dbReference>
<dbReference type="Pfam" id="PF09809">
    <property type="entry name" value="MRP-L27"/>
    <property type="match status" value="1"/>
</dbReference>
<comment type="caution">
    <text evidence="8">The sequence shown here is derived from an EMBL/GenBank/DDBJ whole genome shotgun (WGS) entry which is preliminary data.</text>
</comment>
<proteinExistence type="inferred from homology"/>
<sequence length="180" mass="20967">MLTFTTGMPVACYVKQNFHRIFSQALSTSSTMHKAYEQWPYEKIRRVGRSPNKWRGQGGKKSRIPYDKRYPLSGKDINESTEGLKRGGNKDLRNMIGEAKTKPNPALLSYYDYVKDREIKELIPEMIPEFVVPDLTDFQLKPYVSYRVDESVHTEPKHTADELFQRIYQDDLLKAQKNEG</sequence>
<evidence type="ECO:0000256" key="3">
    <source>
        <dbReference type="ARBA" id="ARBA00022946"/>
    </source>
</evidence>
<evidence type="ECO:0000313" key="9">
    <source>
        <dbReference type="Proteomes" id="UP000593567"/>
    </source>
</evidence>
<dbReference type="OrthoDB" id="408933at2759"/>
<evidence type="ECO:0000256" key="1">
    <source>
        <dbReference type="ARBA" id="ARBA00004173"/>
    </source>
</evidence>
<evidence type="ECO:0000256" key="7">
    <source>
        <dbReference type="SAM" id="MobiDB-lite"/>
    </source>
</evidence>
<name>A0A7J7JWW2_BUGNE</name>
<keyword evidence="5" id="KW-0496">Mitochondrion</keyword>
<gene>
    <name evidence="8" type="ORF">EB796_011254</name>
</gene>
<reference evidence="8" key="1">
    <citation type="submission" date="2020-06" db="EMBL/GenBank/DDBJ databases">
        <title>Draft genome of Bugula neritina, a colonial animal packing powerful symbionts and potential medicines.</title>
        <authorList>
            <person name="Rayko M."/>
        </authorList>
    </citation>
    <scope>NUCLEOTIDE SEQUENCE [LARGE SCALE GENOMIC DNA]</scope>
    <source>
        <strain evidence="8">Kwan_BN1</strain>
    </source>
</reference>
<feature type="region of interest" description="Disordered" evidence="7">
    <location>
        <begin position="50"/>
        <end position="90"/>
    </location>
</feature>
<evidence type="ECO:0000256" key="6">
    <source>
        <dbReference type="ARBA" id="ARBA00023274"/>
    </source>
</evidence>
<evidence type="ECO:0000256" key="5">
    <source>
        <dbReference type="ARBA" id="ARBA00023128"/>
    </source>
</evidence>
<accession>A0A7J7JWW2</accession>
<organism evidence="8 9">
    <name type="scientific">Bugula neritina</name>
    <name type="common">Brown bryozoan</name>
    <name type="synonym">Sertularia neritina</name>
    <dbReference type="NCBI Taxonomy" id="10212"/>
    <lineage>
        <taxon>Eukaryota</taxon>
        <taxon>Metazoa</taxon>
        <taxon>Spiralia</taxon>
        <taxon>Lophotrochozoa</taxon>
        <taxon>Bryozoa</taxon>
        <taxon>Gymnolaemata</taxon>
        <taxon>Cheilostomatida</taxon>
        <taxon>Flustrina</taxon>
        <taxon>Buguloidea</taxon>
        <taxon>Bugulidae</taxon>
        <taxon>Bugula</taxon>
    </lineage>
</organism>
<dbReference type="InterPro" id="IPR019189">
    <property type="entry name" value="Ribosomal_mL41"/>
</dbReference>
<feature type="compositionally biased region" description="Basic and acidic residues" evidence="7">
    <location>
        <begin position="64"/>
        <end position="90"/>
    </location>
</feature>
<keyword evidence="3" id="KW-0809">Transit peptide</keyword>
<keyword evidence="6" id="KW-0687">Ribonucleoprotein</keyword>
<comment type="similarity">
    <text evidence="2">Belongs to the mitochondrion-specific ribosomal protein mL41 family.</text>
</comment>
<protein>
    <recommendedName>
        <fullName evidence="10">MRpL41</fullName>
    </recommendedName>
</protein>
<dbReference type="PANTHER" id="PTHR21338:SF0">
    <property type="entry name" value="LARGE RIBOSOMAL SUBUNIT PROTEIN ML41"/>
    <property type="match status" value="1"/>
</dbReference>
<dbReference type="GO" id="GO:0006412">
    <property type="term" value="P:translation"/>
    <property type="evidence" value="ECO:0007669"/>
    <property type="project" value="TreeGrafter"/>
</dbReference>
<keyword evidence="4" id="KW-0689">Ribosomal protein</keyword>
<dbReference type="EMBL" id="VXIV02001709">
    <property type="protein sequence ID" value="KAF6030413.1"/>
    <property type="molecule type" value="Genomic_DNA"/>
</dbReference>
<evidence type="ECO:0000256" key="4">
    <source>
        <dbReference type="ARBA" id="ARBA00022980"/>
    </source>
</evidence>
<dbReference type="AlphaFoldDB" id="A0A7J7JWW2"/>
<comment type="subcellular location">
    <subcellularLocation>
        <location evidence="1">Mitochondrion</location>
    </subcellularLocation>
</comment>